<evidence type="ECO:0000313" key="2">
    <source>
        <dbReference type="Proteomes" id="UP000001955"/>
    </source>
</evidence>
<name>I2B9Z4_SHIBC</name>
<dbReference type="AlphaFoldDB" id="I2B9Z4"/>
<proteinExistence type="predicted"/>
<evidence type="ECO:0000313" key="1">
    <source>
        <dbReference type="EMBL" id="AFJ47348.1"/>
    </source>
</evidence>
<gene>
    <name evidence="1" type="ordered locus">EBL_c22570</name>
</gene>
<dbReference type="Proteomes" id="UP000001955">
    <property type="component" value="Chromosome"/>
</dbReference>
<dbReference type="STRING" id="630626.EBL_c22570"/>
<dbReference type="HOGENOM" id="CLU_2720123_0_0_6"/>
<protein>
    <submittedName>
        <fullName evidence="1">Uncharacterized protein</fullName>
    </submittedName>
</protein>
<dbReference type="KEGG" id="ebt:EBL_c22570"/>
<dbReference type="EMBL" id="CP001560">
    <property type="protein sequence ID" value="AFJ47348.1"/>
    <property type="molecule type" value="Genomic_DNA"/>
</dbReference>
<keyword evidence="2" id="KW-1185">Reference proteome</keyword>
<organism evidence="1 2">
    <name type="scientific">Shimwellia blattae (strain ATCC 29907 / DSM 4481 / JCM 1650 / NBRC 105725 / CDC 9005-74)</name>
    <name type="common">Escherichia blattae</name>
    <dbReference type="NCBI Taxonomy" id="630626"/>
    <lineage>
        <taxon>Bacteria</taxon>
        <taxon>Pseudomonadati</taxon>
        <taxon>Pseudomonadota</taxon>
        <taxon>Gammaproteobacteria</taxon>
        <taxon>Enterobacterales</taxon>
        <taxon>Enterobacteriaceae</taxon>
        <taxon>Shimwellia</taxon>
    </lineage>
</organism>
<sequence length="72" mass="8421">MILPVVPVIINRCLRASVIFRIHFFPSLYIDNYPNVRRVVLFEISFANLPLSTRTNFVVHYTPAVLFIKMNI</sequence>
<reference evidence="1 2" key="1">
    <citation type="journal article" date="2012" name="J. Bacteriol.">
        <title>Complete genome sequence of the B12-producing Shimwellia blattae strain DSM 4481, isolated from a cockroach.</title>
        <authorList>
            <person name="Brzuszkiewicz E."/>
            <person name="Waschkowitz T."/>
            <person name="Wiezer A."/>
            <person name="Daniel R."/>
        </authorList>
    </citation>
    <scope>NUCLEOTIDE SEQUENCE [LARGE SCALE GENOMIC DNA]</scope>
    <source>
        <strain evidence="2">ATCC 29907 / DSM 4481 / JCM 1650 / NBRC 105725 / CDC 9005-74</strain>
    </source>
</reference>
<accession>I2B9Z4</accession>